<accession>A0A7C8LG62</accession>
<dbReference type="InterPro" id="IPR038404">
    <property type="entry name" value="TRAP_DctP_sf"/>
</dbReference>
<dbReference type="PANTHER" id="PTHR33376">
    <property type="match status" value="1"/>
</dbReference>
<dbReference type="Proteomes" id="UP000483018">
    <property type="component" value="Unassembled WGS sequence"/>
</dbReference>
<reference evidence="2 3" key="1">
    <citation type="submission" date="2019-12" db="EMBL/GenBank/DDBJ databases">
        <title>Defluviitalea raffinosedens, isolated from a biogas fermenter, genome sequencing and characterization.</title>
        <authorList>
            <person name="Rettenmaier R."/>
            <person name="Schneider M."/>
            <person name="Neuhaus K."/>
            <person name="Liebl W."/>
            <person name="Zverlov V."/>
        </authorList>
    </citation>
    <scope>NUCLEOTIDE SEQUENCE [LARGE SCALE GENOMIC DNA]</scope>
    <source>
        <strain evidence="2 3">249c-K6</strain>
    </source>
</reference>
<dbReference type="PIRSF" id="PIRSF006470">
    <property type="entry name" value="DctB"/>
    <property type="match status" value="1"/>
</dbReference>
<dbReference type="GO" id="GO:0030246">
    <property type="term" value="F:carbohydrate binding"/>
    <property type="evidence" value="ECO:0007669"/>
    <property type="project" value="TreeGrafter"/>
</dbReference>
<dbReference type="CDD" id="cd13671">
    <property type="entry name" value="PBP2_TRAP_SBP_like_3"/>
    <property type="match status" value="1"/>
</dbReference>
<evidence type="ECO:0000256" key="1">
    <source>
        <dbReference type="ARBA" id="ARBA00022729"/>
    </source>
</evidence>
<dbReference type="AlphaFoldDB" id="A0A7C8LG62"/>
<protein>
    <submittedName>
        <fullName evidence="2">DctP family TRAP transporter solute-binding subunit</fullName>
    </submittedName>
</protein>
<dbReference type="Pfam" id="PF03480">
    <property type="entry name" value="DctP"/>
    <property type="match status" value="1"/>
</dbReference>
<dbReference type="PROSITE" id="PS51257">
    <property type="entry name" value="PROKAR_LIPOPROTEIN"/>
    <property type="match status" value="1"/>
</dbReference>
<gene>
    <name evidence="2" type="ORF">GND95_14190</name>
</gene>
<dbReference type="GO" id="GO:0030288">
    <property type="term" value="C:outer membrane-bounded periplasmic space"/>
    <property type="evidence" value="ECO:0007669"/>
    <property type="project" value="InterPro"/>
</dbReference>
<evidence type="ECO:0000313" key="2">
    <source>
        <dbReference type="EMBL" id="KAE9628372.1"/>
    </source>
</evidence>
<comment type="caution">
    <text evidence="2">The sequence shown here is derived from an EMBL/GenBank/DDBJ whole genome shotgun (WGS) entry which is preliminary data.</text>
</comment>
<dbReference type="InterPro" id="IPR018389">
    <property type="entry name" value="DctP_fam"/>
</dbReference>
<evidence type="ECO:0000313" key="3">
    <source>
        <dbReference type="Proteomes" id="UP000483018"/>
    </source>
</evidence>
<proteinExistence type="predicted"/>
<dbReference type="PANTHER" id="PTHR33376:SF2">
    <property type="entry name" value="DICARBOXYLATE-BINDING PERIPLASMIC PROTEIN"/>
    <property type="match status" value="1"/>
</dbReference>
<dbReference type="NCBIfam" id="NF037995">
    <property type="entry name" value="TRAP_S1"/>
    <property type="match status" value="1"/>
</dbReference>
<dbReference type="NCBIfam" id="TIGR00787">
    <property type="entry name" value="dctP"/>
    <property type="match status" value="1"/>
</dbReference>
<name>A0A7C8LG62_9FIRM</name>
<dbReference type="EMBL" id="WSLF01000021">
    <property type="protein sequence ID" value="KAE9628372.1"/>
    <property type="molecule type" value="Genomic_DNA"/>
</dbReference>
<dbReference type="Gene3D" id="3.40.190.170">
    <property type="entry name" value="Bacterial extracellular solute-binding protein, family 7"/>
    <property type="match status" value="1"/>
</dbReference>
<sequence>MKKTYPIFFLIIIMSILSGCSKLTSSKEVTRLFLANNNAEGYPTSVACDEFARLVKERTNGRIIIETYHNSVLADEPSCIEQIQVGGIDFARVGVATLAKYDDSLNALQLPYLYRDEEHMWNVLNGEIGQSFLNSETLKEKGIMGLAWYTGGSRNFYNTHKEIHTPEDLVGMKVRVLESKLNMGMVSAMGGEPKPMNFADVYNALEKGTLDAAENNWASYISSSHYKVAKYITVDEHLRIPEIIIASKKSMEKLSEEDQKIIAECAKESTDTQLKLWKNYEEESVKTAEEAGCHITYLTADQVSLFQKSVENLYETEAATYKDIIDAIAAVK</sequence>
<dbReference type="GO" id="GO:0055085">
    <property type="term" value="P:transmembrane transport"/>
    <property type="evidence" value="ECO:0007669"/>
    <property type="project" value="InterPro"/>
</dbReference>
<keyword evidence="1" id="KW-0732">Signal</keyword>
<dbReference type="InterPro" id="IPR004682">
    <property type="entry name" value="TRAP_DctP"/>
</dbReference>
<organism evidence="2 3">
    <name type="scientific">Defluviitalea raffinosedens</name>
    <dbReference type="NCBI Taxonomy" id="1450156"/>
    <lineage>
        <taxon>Bacteria</taxon>
        <taxon>Bacillati</taxon>
        <taxon>Bacillota</taxon>
        <taxon>Clostridia</taxon>
        <taxon>Lachnospirales</taxon>
        <taxon>Defluviitaleaceae</taxon>
        <taxon>Defluviitalea</taxon>
    </lineage>
</organism>
<keyword evidence="3" id="KW-1185">Reference proteome</keyword>